<name>A0A0N7FV58_9ACTN</name>
<evidence type="ECO:0000259" key="1">
    <source>
        <dbReference type="Pfam" id="PF06114"/>
    </source>
</evidence>
<dbReference type="InterPro" id="IPR010359">
    <property type="entry name" value="IrrE_HExxH"/>
</dbReference>
<accession>A0A0N7FV58</accession>
<dbReference type="Proteomes" id="UP000063789">
    <property type="component" value="Chromosome"/>
</dbReference>
<evidence type="ECO:0000313" key="2">
    <source>
        <dbReference type="EMBL" id="ALG86239.1"/>
    </source>
</evidence>
<gene>
    <name evidence="2" type="ORF">ACH46_19270</name>
</gene>
<proteinExistence type="predicted"/>
<feature type="domain" description="IrrE N-terminal-like" evidence="1">
    <location>
        <begin position="58"/>
        <end position="165"/>
    </location>
</feature>
<dbReference type="Pfam" id="PF06114">
    <property type="entry name" value="Peptidase_M78"/>
    <property type="match status" value="1"/>
</dbReference>
<reference evidence="2 3" key="2">
    <citation type="journal article" date="2017" name="Int. J. Syst. Evol. Microbiol.">
        <title>Gordonia phthalatica sp. nov., a di-n-butyl phthalate-degrading bacterium isolated from activated sludge.</title>
        <authorList>
            <person name="Jin D."/>
            <person name="Kong X."/>
            <person name="Jia M."/>
            <person name="Yu X."/>
            <person name="Wang X."/>
            <person name="Zhuang X."/>
            <person name="Deng Y."/>
            <person name="Bai Z."/>
        </authorList>
    </citation>
    <scope>NUCLEOTIDE SEQUENCE [LARGE SCALE GENOMIC DNA]</scope>
    <source>
        <strain evidence="2 3">QH-11</strain>
    </source>
</reference>
<dbReference type="KEGG" id="goq:ACH46_19270"/>
<dbReference type="PANTHER" id="PTHR43236:SF2">
    <property type="entry name" value="BLL0069 PROTEIN"/>
    <property type="match status" value="1"/>
</dbReference>
<dbReference type="Gene3D" id="1.10.10.2910">
    <property type="match status" value="1"/>
</dbReference>
<dbReference type="RefSeq" id="WP_062394401.1">
    <property type="nucleotide sequence ID" value="NZ_CP011853.1"/>
</dbReference>
<organism evidence="2 3">
    <name type="scientific">Gordonia phthalatica</name>
    <dbReference type="NCBI Taxonomy" id="1136941"/>
    <lineage>
        <taxon>Bacteria</taxon>
        <taxon>Bacillati</taxon>
        <taxon>Actinomycetota</taxon>
        <taxon>Actinomycetes</taxon>
        <taxon>Mycobacteriales</taxon>
        <taxon>Gordoniaceae</taxon>
        <taxon>Gordonia</taxon>
    </lineage>
</organism>
<protein>
    <recommendedName>
        <fullName evidence="1">IrrE N-terminal-like domain-containing protein</fullName>
    </recommendedName>
</protein>
<evidence type="ECO:0000313" key="3">
    <source>
        <dbReference type="Proteomes" id="UP000063789"/>
    </source>
</evidence>
<sequence length="190" mass="20899">MRRGFKTEAKNLALELRAEIGLDAHTPFDPYVFASEYGITVVQLSDLDGAARDHFLRADGSALSGALIPHGTGVVILENDAQPLTRRRTTMCHELAHVVLEHQFGVSLSDERKCGLGGVQEAEADWLSGEILIPNEGAFRLARENASDEEAADTYGVSLALARWRMNHSGARKVMERARAKRSKTPSPYR</sequence>
<dbReference type="InterPro" id="IPR052345">
    <property type="entry name" value="Rad_response_metalloprotease"/>
</dbReference>
<keyword evidence="3" id="KW-1185">Reference proteome</keyword>
<dbReference type="PATRIC" id="fig|1136941.3.peg.3945"/>
<reference evidence="3" key="1">
    <citation type="submission" date="2015-06" db="EMBL/GenBank/DDBJ databases">
        <title>Complete genome sequence and metabolic analysis of phthalate degradation pathway in Gordonia sp. QH-11.</title>
        <authorList>
            <person name="Jin D."/>
            <person name="Kong X."/>
            <person name="Bai Z."/>
        </authorList>
    </citation>
    <scope>NUCLEOTIDE SEQUENCE [LARGE SCALE GENOMIC DNA]</scope>
    <source>
        <strain evidence="3">QH-11</strain>
    </source>
</reference>
<dbReference type="OrthoDB" id="572608at2"/>
<dbReference type="AlphaFoldDB" id="A0A0N7FV58"/>
<dbReference type="STRING" id="1136941.ACH46_19270"/>
<dbReference type="PANTHER" id="PTHR43236">
    <property type="entry name" value="ANTITOXIN HIGA1"/>
    <property type="match status" value="1"/>
</dbReference>
<dbReference type="EMBL" id="CP011853">
    <property type="protein sequence ID" value="ALG86239.1"/>
    <property type="molecule type" value="Genomic_DNA"/>
</dbReference>